<feature type="region of interest" description="Disordered" evidence="2">
    <location>
        <begin position="175"/>
        <end position="208"/>
    </location>
</feature>
<dbReference type="STRING" id="88036.D8SEZ7"/>
<gene>
    <name evidence="4" type="ORF">SELMODRAFT_421349</name>
</gene>
<feature type="domain" description="Prokaryotic-type class I peptide chain release factors" evidence="3">
    <location>
        <begin position="168"/>
        <end position="204"/>
    </location>
</feature>
<comment type="similarity">
    <text evidence="1">Belongs to the prokaryotic/mitochondrial release factor family.</text>
</comment>
<dbReference type="InterPro" id="IPR045853">
    <property type="entry name" value="Pep_chain_release_fac_I_sf"/>
</dbReference>
<organism evidence="5">
    <name type="scientific">Selaginella moellendorffii</name>
    <name type="common">Spikemoss</name>
    <dbReference type="NCBI Taxonomy" id="88036"/>
    <lineage>
        <taxon>Eukaryota</taxon>
        <taxon>Viridiplantae</taxon>
        <taxon>Streptophyta</taxon>
        <taxon>Embryophyta</taxon>
        <taxon>Tracheophyta</taxon>
        <taxon>Lycopodiopsida</taxon>
        <taxon>Selaginellales</taxon>
        <taxon>Selaginellaceae</taxon>
        <taxon>Selaginella</taxon>
    </lineage>
</organism>
<dbReference type="InterPro" id="IPR000352">
    <property type="entry name" value="Pep_chain_release_fac_I"/>
</dbReference>
<reference evidence="4 5" key="1">
    <citation type="journal article" date="2011" name="Science">
        <title>The Selaginella genome identifies genetic changes associated with the evolution of vascular plants.</title>
        <authorList>
            <person name="Banks J.A."/>
            <person name="Nishiyama T."/>
            <person name="Hasebe M."/>
            <person name="Bowman J.L."/>
            <person name="Gribskov M."/>
            <person name="dePamphilis C."/>
            <person name="Albert V.A."/>
            <person name="Aono N."/>
            <person name="Aoyama T."/>
            <person name="Ambrose B.A."/>
            <person name="Ashton N.W."/>
            <person name="Axtell M.J."/>
            <person name="Barker E."/>
            <person name="Barker M.S."/>
            <person name="Bennetzen J.L."/>
            <person name="Bonawitz N.D."/>
            <person name="Chapple C."/>
            <person name="Cheng C."/>
            <person name="Correa L.G."/>
            <person name="Dacre M."/>
            <person name="DeBarry J."/>
            <person name="Dreyer I."/>
            <person name="Elias M."/>
            <person name="Engstrom E.M."/>
            <person name="Estelle M."/>
            <person name="Feng L."/>
            <person name="Finet C."/>
            <person name="Floyd S.K."/>
            <person name="Frommer W.B."/>
            <person name="Fujita T."/>
            <person name="Gramzow L."/>
            <person name="Gutensohn M."/>
            <person name="Harholt J."/>
            <person name="Hattori M."/>
            <person name="Heyl A."/>
            <person name="Hirai T."/>
            <person name="Hiwatashi Y."/>
            <person name="Ishikawa M."/>
            <person name="Iwata M."/>
            <person name="Karol K.G."/>
            <person name="Koehler B."/>
            <person name="Kolukisaoglu U."/>
            <person name="Kubo M."/>
            <person name="Kurata T."/>
            <person name="Lalonde S."/>
            <person name="Li K."/>
            <person name="Li Y."/>
            <person name="Litt A."/>
            <person name="Lyons E."/>
            <person name="Manning G."/>
            <person name="Maruyama T."/>
            <person name="Michael T.P."/>
            <person name="Mikami K."/>
            <person name="Miyazaki S."/>
            <person name="Morinaga S."/>
            <person name="Murata T."/>
            <person name="Mueller-Roeber B."/>
            <person name="Nelson D.R."/>
            <person name="Obara M."/>
            <person name="Oguri Y."/>
            <person name="Olmstead R.G."/>
            <person name="Onodera N."/>
            <person name="Petersen B.L."/>
            <person name="Pils B."/>
            <person name="Prigge M."/>
            <person name="Rensing S.A."/>
            <person name="Riano-Pachon D.M."/>
            <person name="Roberts A.W."/>
            <person name="Sato Y."/>
            <person name="Scheller H.V."/>
            <person name="Schulz B."/>
            <person name="Schulz C."/>
            <person name="Shakirov E.V."/>
            <person name="Shibagaki N."/>
            <person name="Shinohara N."/>
            <person name="Shippen D.E."/>
            <person name="Soerensen I."/>
            <person name="Sotooka R."/>
            <person name="Sugimoto N."/>
            <person name="Sugita M."/>
            <person name="Sumikawa N."/>
            <person name="Tanurdzic M."/>
            <person name="Theissen G."/>
            <person name="Ulvskov P."/>
            <person name="Wakazuki S."/>
            <person name="Weng J.K."/>
            <person name="Willats W.W."/>
            <person name="Wipf D."/>
            <person name="Wolf P.G."/>
            <person name="Yang L."/>
            <person name="Zimmer A.D."/>
            <person name="Zhu Q."/>
            <person name="Mitros T."/>
            <person name="Hellsten U."/>
            <person name="Loque D."/>
            <person name="Otillar R."/>
            <person name="Salamov A."/>
            <person name="Schmutz J."/>
            <person name="Shapiro H."/>
            <person name="Lindquist E."/>
            <person name="Lucas S."/>
            <person name="Rokhsar D."/>
            <person name="Grigoriev I.V."/>
        </authorList>
    </citation>
    <scope>NUCLEOTIDE SEQUENCE [LARGE SCALE GENOMIC DNA]</scope>
</reference>
<evidence type="ECO:0000313" key="4">
    <source>
        <dbReference type="EMBL" id="EFJ17069.1"/>
    </source>
</evidence>
<dbReference type="eggNOG" id="KOG2726">
    <property type="taxonomic scope" value="Eukaryota"/>
</dbReference>
<evidence type="ECO:0000256" key="2">
    <source>
        <dbReference type="SAM" id="MobiDB-lite"/>
    </source>
</evidence>
<dbReference type="Gramene" id="EFJ17069">
    <property type="protein sequence ID" value="EFJ17069"/>
    <property type="gene ID" value="SELMODRAFT_421349"/>
</dbReference>
<dbReference type="AlphaFoldDB" id="D8SEZ7"/>
<dbReference type="Pfam" id="PF00472">
    <property type="entry name" value="RF-1"/>
    <property type="match status" value="1"/>
</dbReference>
<dbReference type="GO" id="GO:0003747">
    <property type="term" value="F:translation release factor activity"/>
    <property type="evidence" value="ECO:0007669"/>
    <property type="project" value="InterPro"/>
</dbReference>
<dbReference type="SUPFAM" id="SSF75620">
    <property type="entry name" value="Release factor"/>
    <property type="match status" value="1"/>
</dbReference>
<proteinExistence type="inferred from homology"/>
<evidence type="ECO:0000259" key="3">
    <source>
        <dbReference type="Pfam" id="PF00472"/>
    </source>
</evidence>
<keyword evidence="5" id="KW-1185">Reference proteome</keyword>
<accession>D8SEZ7</accession>
<dbReference type="InParanoid" id="D8SEZ7"/>
<dbReference type="Gene3D" id="3.30.160.20">
    <property type="match status" value="1"/>
</dbReference>
<dbReference type="Gene3D" id="3.30.70.1660">
    <property type="match status" value="1"/>
</dbReference>
<evidence type="ECO:0000256" key="1">
    <source>
        <dbReference type="ARBA" id="ARBA00010835"/>
    </source>
</evidence>
<dbReference type="Proteomes" id="UP000001514">
    <property type="component" value="Unassembled WGS sequence"/>
</dbReference>
<sequence>MGKYSPIVWDLDDGRKSDAAPPLSIFSEAVAVGCEGSGGRQQLGQHLHAHWVWHSFELIKLLSGTSDKEGARIIITADAGGTDAQVTSCADIFFEGRALSRLWWRVLLVRKLGSNRPHSRSTGDMRMVISPERKARTGWYCACLFNSKGLRQMSFAGVEVMPLLEESEIEVELPDGDLEITTRRSGGKGGQNVKKVETAVRVSKQSSS</sequence>
<protein>
    <recommendedName>
        <fullName evidence="3">Prokaryotic-type class I peptide chain release factors domain-containing protein</fullName>
    </recommendedName>
</protein>
<dbReference type="HOGENOM" id="CLU_1322869_0_0_1"/>
<name>D8SEZ7_SELML</name>
<dbReference type="PANTHER" id="PTHR43116">
    <property type="entry name" value="PEPTIDE CHAIN RELEASE FACTOR 2"/>
    <property type="match status" value="1"/>
</dbReference>
<dbReference type="EMBL" id="GL377616">
    <property type="protein sequence ID" value="EFJ17069.1"/>
    <property type="molecule type" value="Genomic_DNA"/>
</dbReference>
<dbReference type="KEGG" id="smo:SELMODRAFT_421349"/>
<dbReference type="PANTHER" id="PTHR43116:SF3">
    <property type="entry name" value="CLASS I PEPTIDE CHAIN RELEASE FACTOR"/>
    <property type="match status" value="1"/>
</dbReference>
<evidence type="ECO:0000313" key="5">
    <source>
        <dbReference type="Proteomes" id="UP000001514"/>
    </source>
</evidence>